<evidence type="ECO:0000313" key="3">
    <source>
        <dbReference type="Proteomes" id="UP000749646"/>
    </source>
</evidence>
<feature type="compositionally biased region" description="Polar residues" evidence="1">
    <location>
        <begin position="224"/>
        <end position="235"/>
    </location>
</feature>
<feature type="region of interest" description="Disordered" evidence="1">
    <location>
        <begin position="45"/>
        <end position="81"/>
    </location>
</feature>
<proteinExistence type="predicted"/>
<dbReference type="EMBL" id="JAAAHW010003733">
    <property type="protein sequence ID" value="KAF9981187.1"/>
    <property type="molecule type" value="Genomic_DNA"/>
</dbReference>
<feature type="compositionally biased region" description="Basic and acidic residues" evidence="1">
    <location>
        <begin position="126"/>
        <end position="140"/>
    </location>
</feature>
<accession>A0A9P6SLS2</accession>
<protein>
    <submittedName>
        <fullName evidence="2">Uncharacterized protein</fullName>
    </submittedName>
</protein>
<organism evidence="2 3">
    <name type="scientific">Modicella reniformis</name>
    <dbReference type="NCBI Taxonomy" id="1440133"/>
    <lineage>
        <taxon>Eukaryota</taxon>
        <taxon>Fungi</taxon>
        <taxon>Fungi incertae sedis</taxon>
        <taxon>Mucoromycota</taxon>
        <taxon>Mortierellomycotina</taxon>
        <taxon>Mortierellomycetes</taxon>
        <taxon>Mortierellales</taxon>
        <taxon>Mortierellaceae</taxon>
        <taxon>Modicella</taxon>
    </lineage>
</organism>
<evidence type="ECO:0000313" key="2">
    <source>
        <dbReference type="EMBL" id="KAF9981187.1"/>
    </source>
</evidence>
<dbReference type="AlphaFoldDB" id="A0A9P6SLS2"/>
<feature type="compositionally biased region" description="Acidic residues" evidence="1">
    <location>
        <begin position="141"/>
        <end position="158"/>
    </location>
</feature>
<reference evidence="2" key="1">
    <citation type="journal article" date="2020" name="Fungal Divers.">
        <title>Resolving the Mortierellaceae phylogeny through synthesis of multi-gene phylogenetics and phylogenomics.</title>
        <authorList>
            <person name="Vandepol N."/>
            <person name="Liber J."/>
            <person name="Desiro A."/>
            <person name="Na H."/>
            <person name="Kennedy M."/>
            <person name="Barry K."/>
            <person name="Grigoriev I.V."/>
            <person name="Miller A.N."/>
            <person name="O'Donnell K."/>
            <person name="Stajich J.E."/>
            <person name="Bonito G."/>
        </authorList>
    </citation>
    <scope>NUCLEOTIDE SEQUENCE</scope>
    <source>
        <strain evidence="2">MES-2147</strain>
    </source>
</reference>
<sequence length="337" mass="39847">MGISSSSCADKQEATLWRVEEERIRLRQQAGLRQQELVRRLRVKQEEQERARRLREQEEQERARQLREQEEQERARRLREQEAQEAQERARRLREQEQERLQLYSTLWSTIRDNEDYDDYDDYDDHDDHGDHEDGDHEDHDASDDYDPYDDYDLYNDNDDDYDCHYKPYSSNLISSKSQDHNAFKPQWHSTTYSSYMPKPISNSSNTMVSKDEDNWPALGANPPSDNKTTSSATNSNGVIVLDSAFWHGPLQIQNDGQEYKNSCHEDDDWRTRRKAERAQQTATKCGRHKKGRKGRGDLYENDYHAGYAKAEIQGMCREQQAKHEAQYLQAVSRSKR</sequence>
<feature type="region of interest" description="Disordered" evidence="1">
    <location>
        <begin position="204"/>
        <end position="235"/>
    </location>
</feature>
<dbReference type="OrthoDB" id="2449432at2759"/>
<dbReference type="Proteomes" id="UP000749646">
    <property type="component" value="Unassembled WGS sequence"/>
</dbReference>
<keyword evidence="3" id="KW-1185">Reference proteome</keyword>
<gene>
    <name evidence="2" type="ORF">BGZ65_004232</name>
</gene>
<name>A0A9P6SLS2_9FUNG</name>
<comment type="caution">
    <text evidence="2">The sequence shown here is derived from an EMBL/GenBank/DDBJ whole genome shotgun (WGS) entry which is preliminary data.</text>
</comment>
<feature type="region of interest" description="Disordered" evidence="1">
    <location>
        <begin position="119"/>
        <end position="158"/>
    </location>
</feature>
<evidence type="ECO:0000256" key="1">
    <source>
        <dbReference type="SAM" id="MobiDB-lite"/>
    </source>
</evidence>